<keyword evidence="3" id="KW-0808">Transferase</keyword>
<dbReference type="SMART" id="SM00212">
    <property type="entry name" value="UBCc"/>
    <property type="match status" value="1"/>
</dbReference>
<accession>A0A6C0EVL3</accession>
<evidence type="ECO:0000256" key="1">
    <source>
        <dbReference type="ARBA" id="ARBA00004496"/>
    </source>
</evidence>
<keyword evidence="2" id="KW-0963">Cytoplasm</keyword>
<dbReference type="GO" id="GO:0016740">
    <property type="term" value="F:transferase activity"/>
    <property type="evidence" value="ECO:0007669"/>
    <property type="project" value="UniProtKB-KW"/>
</dbReference>
<keyword evidence="6" id="KW-0833">Ubl conjugation pathway</keyword>
<dbReference type="PROSITE" id="PS50127">
    <property type="entry name" value="UBC_2"/>
    <property type="match status" value="1"/>
</dbReference>
<evidence type="ECO:0000256" key="11">
    <source>
        <dbReference type="ARBA" id="ARBA00042401"/>
    </source>
</evidence>
<dbReference type="EMBL" id="MN738960">
    <property type="protein sequence ID" value="QHT33216.1"/>
    <property type="molecule type" value="Genomic_DNA"/>
</dbReference>
<evidence type="ECO:0000259" key="13">
    <source>
        <dbReference type="PROSITE" id="PS50127"/>
    </source>
</evidence>
<evidence type="ECO:0000256" key="6">
    <source>
        <dbReference type="ARBA" id="ARBA00022786"/>
    </source>
</evidence>
<sequence>MADNSTTNVMVDEGGNAPPPVSIPKETIERLLKDIKDMVRSSLESEGIFYKHSETDILKAYVMIVGPPDSLYFGGYYFFQFNFPVDYPHAPPVVTYLTNDGITRFHPNFYKNGKICLSIFNTWRGEQWTSCQTIKSCLLTMLSIMDNKPLLHEPGVKETHNDYNSYHTMILYKNIDFSCIQVISDFMSTNIIPIDPDYKEHFYGIMQDCLKRNSKDMLKIIRTNVSKNINNLYSVRSLYGMSFNVNFDKALERFVELMKKHKIDLD</sequence>
<evidence type="ECO:0000256" key="4">
    <source>
        <dbReference type="ARBA" id="ARBA00022703"/>
    </source>
</evidence>
<evidence type="ECO:0000256" key="8">
    <source>
        <dbReference type="ARBA" id="ARBA00039894"/>
    </source>
</evidence>
<evidence type="ECO:0000256" key="2">
    <source>
        <dbReference type="ARBA" id="ARBA00022490"/>
    </source>
</evidence>
<evidence type="ECO:0000256" key="7">
    <source>
        <dbReference type="ARBA" id="ARBA00022840"/>
    </source>
</evidence>
<keyword evidence="4" id="KW-0053">Apoptosis</keyword>
<dbReference type="PANTHER" id="PTHR46116:SF26">
    <property type="entry name" value="UBIQUITIN-CONJUGATING ENZYME E2 Z"/>
    <property type="match status" value="1"/>
</dbReference>
<dbReference type="SUPFAM" id="SSF54495">
    <property type="entry name" value="UBC-like"/>
    <property type="match status" value="1"/>
</dbReference>
<dbReference type="InterPro" id="IPR000608">
    <property type="entry name" value="UBC"/>
</dbReference>
<feature type="region of interest" description="Disordered" evidence="12">
    <location>
        <begin position="1"/>
        <end position="23"/>
    </location>
</feature>
<name>A0A6C0EVL3_9ZZZZ</name>
<proteinExistence type="predicted"/>
<keyword evidence="7" id="KW-0067">ATP-binding</keyword>
<dbReference type="AlphaFoldDB" id="A0A6C0EVL3"/>
<feature type="domain" description="UBC core" evidence="13">
    <location>
        <begin position="26"/>
        <end position="185"/>
    </location>
</feature>
<protein>
    <recommendedName>
        <fullName evidence="8">Ubiquitin-conjugating enzyme E2 Z</fullName>
    </recommendedName>
    <alternativeName>
        <fullName evidence="9">E2 ubiquitin-conjugating enzyme Z</fullName>
    </alternativeName>
    <alternativeName>
        <fullName evidence="11">Ubiquitin carrier protein Z</fullName>
    </alternativeName>
    <alternativeName>
        <fullName evidence="10">Ubiquitin-protein ligase Z</fullName>
    </alternativeName>
</protein>
<dbReference type="GO" id="GO:0005524">
    <property type="term" value="F:ATP binding"/>
    <property type="evidence" value="ECO:0007669"/>
    <property type="project" value="UniProtKB-KW"/>
</dbReference>
<evidence type="ECO:0000256" key="5">
    <source>
        <dbReference type="ARBA" id="ARBA00022741"/>
    </source>
</evidence>
<dbReference type="Pfam" id="PF00179">
    <property type="entry name" value="UQ_con"/>
    <property type="match status" value="1"/>
</dbReference>
<dbReference type="InterPro" id="IPR016135">
    <property type="entry name" value="UBQ-conjugating_enzyme/RWD"/>
</dbReference>
<dbReference type="Gene3D" id="3.10.110.10">
    <property type="entry name" value="Ubiquitin Conjugating Enzyme"/>
    <property type="match status" value="1"/>
</dbReference>
<evidence type="ECO:0000256" key="12">
    <source>
        <dbReference type="SAM" id="MobiDB-lite"/>
    </source>
</evidence>
<organism evidence="14">
    <name type="scientific">viral metagenome</name>
    <dbReference type="NCBI Taxonomy" id="1070528"/>
    <lineage>
        <taxon>unclassified sequences</taxon>
        <taxon>metagenomes</taxon>
        <taxon>organismal metagenomes</taxon>
    </lineage>
</organism>
<dbReference type="GO" id="GO:0005634">
    <property type="term" value="C:nucleus"/>
    <property type="evidence" value="ECO:0007669"/>
    <property type="project" value="TreeGrafter"/>
</dbReference>
<comment type="subcellular location">
    <subcellularLocation>
        <location evidence="1">Cytoplasm</location>
    </subcellularLocation>
</comment>
<dbReference type="GO" id="GO:0006915">
    <property type="term" value="P:apoptotic process"/>
    <property type="evidence" value="ECO:0007669"/>
    <property type="project" value="UniProtKB-KW"/>
</dbReference>
<dbReference type="GO" id="GO:0043066">
    <property type="term" value="P:negative regulation of apoptotic process"/>
    <property type="evidence" value="ECO:0007669"/>
    <property type="project" value="TreeGrafter"/>
</dbReference>
<evidence type="ECO:0000313" key="14">
    <source>
        <dbReference type="EMBL" id="QHT33216.1"/>
    </source>
</evidence>
<evidence type="ECO:0000256" key="3">
    <source>
        <dbReference type="ARBA" id="ARBA00022679"/>
    </source>
</evidence>
<dbReference type="GO" id="GO:0005737">
    <property type="term" value="C:cytoplasm"/>
    <property type="evidence" value="ECO:0007669"/>
    <property type="project" value="UniProtKB-SubCell"/>
</dbReference>
<keyword evidence="5" id="KW-0547">Nucleotide-binding</keyword>
<evidence type="ECO:0000256" key="10">
    <source>
        <dbReference type="ARBA" id="ARBA00042316"/>
    </source>
</evidence>
<evidence type="ECO:0000256" key="9">
    <source>
        <dbReference type="ARBA" id="ARBA00041798"/>
    </source>
</evidence>
<dbReference type="GO" id="GO:0004869">
    <property type="term" value="F:cysteine-type endopeptidase inhibitor activity"/>
    <property type="evidence" value="ECO:0007669"/>
    <property type="project" value="TreeGrafter"/>
</dbReference>
<reference evidence="14" key="1">
    <citation type="journal article" date="2020" name="Nature">
        <title>Giant virus diversity and host interactions through global metagenomics.</title>
        <authorList>
            <person name="Schulz F."/>
            <person name="Roux S."/>
            <person name="Paez-Espino D."/>
            <person name="Jungbluth S."/>
            <person name="Walsh D.A."/>
            <person name="Denef V.J."/>
            <person name="McMahon K.D."/>
            <person name="Konstantinidis K.T."/>
            <person name="Eloe-Fadrosh E.A."/>
            <person name="Kyrpides N.C."/>
            <person name="Woyke T."/>
        </authorList>
    </citation>
    <scope>NUCLEOTIDE SEQUENCE</scope>
    <source>
        <strain evidence="14">GVMAG-M-3300009161-34</strain>
    </source>
</reference>
<dbReference type="PANTHER" id="PTHR46116">
    <property type="entry name" value="(E3-INDEPENDENT) E2 UBIQUITIN-CONJUGATING ENZYME"/>
    <property type="match status" value="1"/>
</dbReference>